<evidence type="ECO:0000259" key="3">
    <source>
        <dbReference type="Pfam" id="PF02731"/>
    </source>
</evidence>
<dbReference type="STRING" id="691883.A0A058Z9M8"/>
<dbReference type="GO" id="GO:0005681">
    <property type="term" value="C:spliceosomal complex"/>
    <property type="evidence" value="ECO:0007669"/>
    <property type="project" value="InterPro"/>
</dbReference>
<dbReference type="InterPro" id="IPR017862">
    <property type="entry name" value="SKI-int_prot_SKIP"/>
</dbReference>
<feature type="compositionally biased region" description="Basic and acidic residues" evidence="2">
    <location>
        <begin position="361"/>
        <end position="370"/>
    </location>
</feature>
<feature type="region of interest" description="Disordered" evidence="2">
    <location>
        <begin position="274"/>
        <end position="305"/>
    </location>
</feature>
<dbReference type="eggNOG" id="KOG2441">
    <property type="taxonomic scope" value="Eukaryota"/>
</dbReference>
<evidence type="ECO:0000256" key="2">
    <source>
        <dbReference type="SAM" id="MobiDB-lite"/>
    </source>
</evidence>
<feature type="compositionally biased region" description="Basic and acidic residues" evidence="2">
    <location>
        <begin position="274"/>
        <end position="286"/>
    </location>
</feature>
<dbReference type="Pfam" id="PF02731">
    <property type="entry name" value="SKIP_SNW"/>
    <property type="match status" value="1"/>
</dbReference>
<feature type="region of interest" description="Disordered" evidence="2">
    <location>
        <begin position="179"/>
        <end position="201"/>
    </location>
</feature>
<dbReference type="OMA" id="RREMRMS"/>
<dbReference type="PANTHER" id="PTHR12096">
    <property type="entry name" value="NUCLEAR PROTEIN SKIP-RELATED"/>
    <property type="match status" value="1"/>
</dbReference>
<keyword evidence="5" id="KW-1185">Reference proteome</keyword>
<dbReference type="EMBL" id="KB932204">
    <property type="protein sequence ID" value="KCV70237.1"/>
    <property type="molecule type" value="Genomic_DNA"/>
</dbReference>
<dbReference type="RefSeq" id="XP_009494753.1">
    <property type="nucleotide sequence ID" value="XM_009496478.1"/>
</dbReference>
<feature type="compositionally biased region" description="Polar residues" evidence="2">
    <location>
        <begin position="35"/>
        <end position="45"/>
    </location>
</feature>
<dbReference type="GO" id="GO:0000398">
    <property type="term" value="P:mRNA splicing, via spliceosome"/>
    <property type="evidence" value="ECO:0007669"/>
    <property type="project" value="InterPro"/>
</dbReference>
<dbReference type="GeneID" id="20527292"/>
<proteinExistence type="inferred from homology"/>
<reference evidence="4" key="1">
    <citation type="submission" date="2013-04" db="EMBL/GenBank/DDBJ databases">
        <title>The Genome Sequence of Fonticula alba ATCC 38817.</title>
        <authorList>
            <consortium name="The Broad Institute Genomics Platform"/>
            <person name="Russ C."/>
            <person name="Cuomo C."/>
            <person name="Burger G."/>
            <person name="Gray M.W."/>
            <person name="Holland P.W.H."/>
            <person name="King N."/>
            <person name="Lang F.B.F."/>
            <person name="Roger A.J."/>
            <person name="Ruiz-Trillo I."/>
            <person name="Brown M."/>
            <person name="Walker B."/>
            <person name="Young S."/>
            <person name="Zeng Q."/>
            <person name="Gargeya S."/>
            <person name="Fitzgerald M."/>
            <person name="Haas B."/>
            <person name="Abouelleil A."/>
            <person name="Allen A.W."/>
            <person name="Alvarado L."/>
            <person name="Arachchi H.M."/>
            <person name="Berlin A.M."/>
            <person name="Chapman S.B."/>
            <person name="Gainer-Dewar J."/>
            <person name="Goldberg J."/>
            <person name="Griggs A."/>
            <person name="Gujja S."/>
            <person name="Hansen M."/>
            <person name="Howarth C."/>
            <person name="Imamovic A."/>
            <person name="Ireland A."/>
            <person name="Larimer J."/>
            <person name="McCowan C."/>
            <person name="Murphy C."/>
            <person name="Pearson M."/>
            <person name="Poon T.W."/>
            <person name="Priest M."/>
            <person name="Roberts A."/>
            <person name="Saif S."/>
            <person name="Shea T."/>
            <person name="Sisk P."/>
            <person name="Sykes S."/>
            <person name="Wortman J."/>
            <person name="Nusbaum C."/>
            <person name="Birren B."/>
        </authorList>
    </citation>
    <scope>NUCLEOTIDE SEQUENCE [LARGE SCALE GENOMIC DNA]</scope>
    <source>
        <strain evidence="4">ATCC 38817</strain>
    </source>
</reference>
<dbReference type="Proteomes" id="UP000030693">
    <property type="component" value="Unassembled WGS sequence"/>
</dbReference>
<dbReference type="OrthoDB" id="666364at2759"/>
<dbReference type="AlphaFoldDB" id="A0A058Z9M8"/>
<feature type="region of interest" description="Disordered" evidence="2">
    <location>
        <begin position="94"/>
        <end position="119"/>
    </location>
</feature>
<feature type="region of interest" description="Disordered" evidence="2">
    <location>
        <begin position="337"/>
        <end position="487"/>
    </location>
</feature>
<name>A0A058Z9M8_FONAL</name>
<evidence type="ECO:0000256" key="1">
    <source>
        <dbReference type="ARBA" id="ARBA00010197"/>
    </source>
</evidence>
<evidence type="ECO:0000313" key="5">
    <source>
        <dbReference type="Proteomes" id="UP000030693"/>
    </source>
</evidence>
<evidence type="ECO:0000313" key="4">
    <source>
        <dbReference type="EMBL" id="KCV70237.1"/>
    </source>
</evidence>
<feature type="region of interest" description="Disordered" evidence="2">
    <location>
        <begin position="15"/>
        <end position="73"/>
    </location>
</feature>
<feature type="compositionally biased region" description="Basic and acidic residues" evidence="2">
    <location>
        <begin position="396"/>
        <end position="424"/>
    </location>
</feature>
<sequence length="487" mass="54326">MNSLVSILAANKPKSLLGDEYDDVTSSSDSDSDNETQLAQSSTGATALVPHAAGARASGGPAKGNELTAIDEQGRRDYGALVRGSQNNVHRYQDLLPKDIDPSDPSFNRPDEETEQSTIEATREALNKQLANRMKAANPTRNILKETSAPTMIHYTPQNETKERVVMMIQRKQDPLEPPKFRARKLPVGPSEPTAPVMRSPPRALSAKEQAAWYIPPSISNYKNAKGHVVPLDKRVAADGKALQETTRAMTEEERQRDAARRDLAYDVRREMRMSATGRTRERDTSEDVALGQARPTGRTDGDMLVDQRVYARAQALDGAGSGRWNDEDAYNVYTDPLYSTASRGVYVPTDDGSGAGARRGPVEFERDTAPHMPTTEADDTGRPARGGPGTGAPADDDRSHYRDDRRDFRDRSPGRDHDRDRRMPPPSRGGRHDDEDDDVFGVDALMDSARHSRSARRPREDSRERGYDRSSRDRDRERDRDYDRRR</sequence>
<accession>A0A058Z9M8</accession>
<gene>
    <name evidence="4" type="ORF">H696_02567</name>
</gene>
<organism evidence="4">
    <name type="scientific">Fonticula alba</name>
    <name type="common">Slime mold</name>
    <dbReference type="NCBI Taxonomy" id="691883"/>
    <lineage>
        <taxon>Eukaryota</taxon>
        <taxon>Rotosphaerida</taxon>
        <taxon>Fonticulaceae</taxon>
        <taxon>Fonticula</taxon>
    </lineage>
</organism>
<feature type="compositionally biased region" description="Basic and acidic residues" evidence="2">
    <location>
        <begin position="458"/>
        <end position="487"/>
    </location>
</feature>
<comment type="similarity">
    <text evidence="1">Belongs to the SNW family.</text>
</comment>
<dbReference type="InterPro" id="IPR004015">
    <property type="entry name" value="SKI-int_prot_SKIP_SNW-dom"/>
</dbReference>
<protein>
    <recommendedName>
        <fullName evidence="3">SKI-interacting protein SKIP SNW domain-containing protein</fullName>
    </recommendedName>
</protein>
<feature type="domain" description="SKI-interacting protein SKIP SNW" evidence="3">
    <location>
        <begin position="153"/>
        <end position="247"/>
    </location>
</feature>